<sequence length="313" mass="32278">MERIKRRLEDGLIPLLAPAPRVVLLGLPPLGDLGGQLRAEGIESLLAAHRLGVARRVAAGGFGRAAAARLPPDAAILWLGGATPGAVEAEGFAALADRPPRPLVFMHDPAAAVCPSPPGLAQRLAEHGWRPVLAQTDRAGPSAAAFPSGVRMRLLPDPAHALWGLLDQHPRGGAAACALDVPPDGSAAKALCWPALLPGSRRHALRLAHEALRRAPGGLPAWASAPLGIARGRALEAARRRLVAHDEIETGSLGASLFAALLGRPFRPAGPEAGAIARYWRRWLALPAPVAPAAPWSAVPSAGPAPRDSAAAA</sequence>
<reference evidence="1 2" key="1">
    <citation type="journal article" date="2014" name="Int. J. Syst. Evol. Microbiol.">
        <title>Complete genome sequence of Corynebacterium casei LMG S-19264T (=DSM 44701T), isolated from a smear-ripened cheese.</title>
        <authorList>
            <consortium name="US DOE Joint Genome Institute (JGI-PGF)"/>
            <person name="Walter F."/>
            <person name="Albersmeier A."/>
            <person name="Kalinowski J."/>
            <person name="Ruckert C."/>
        </authorList>
    </citation>
    <scope>NUCLEOTIDE SEQUENCE [LARGE SCALE GENOMIC DNA]</scope>
    <source>
        <strain evidence="1 2">CGMCC 1.16330</strain>
    </source>
</reference>
<dbReference type="Proteomes" id="UP000597507">
    <property type="component" value="Unassembled WGS sequence"/>
</dbReference>
<accession>A0A8J2ZCF2</accession>
<evidence type="ECO:0000313" key="2">
    <source>
        <dbReference type="Proteomes" id="UP000597507"/>
    </source>
</evidence>
<evidence type="ECO:0000313" key="1">
    <source>
        <dbReference type="EMBL" id="GGG36903.1"/>
    </source>
</evidence>
<organism evidence="1 2">
    <name type="scientific">Caldovatus sediminis</name>
    <dbReference type="NCBI Taxonomy" id="2041189"/>
    <lineage>
        <taxon>Bacteria</taxon>
        <taxon>Pseudomonadati</taxon>
        <taxon>Pseudomonadota</taxon>
        <taxon>Alphaproteobacteria</taxon>
        <taxon>Acetobacterales</taxon>
        <taxon>Roseomonadaceae</taxon>
        <taxon>Caldovatus</taxon>
    </lineage>
</organism>
<proteinExistence type="predicted"/>
<protein>
    <submittedName>
        <fullName evidence="1">Uncharacterized protein</fullName>
    </submittedName>
</protein>
<dbReference type="RefSeq" id="WP_188900845.1">
    <property type="nucleotide sequence ID" value="NZ_BMKS01000007.1"/>
</dbReference>
<comment type="caution">
    <text evidence="1">The sequence shown here is derived from an EMBL/GenBank/DDBJ whole genome shotgun (WGS) entry which is preliminary data.</text>
</comment>
<keyword evidence="2" id="KW-1185">Reference proteome</keyword>
<dbReference type="EMBL" id="BMKS01000007">
    <property type="protein sequence ID" value="GGG36903.1"/>
    <property type="molecule type" value="Genomic_DNA"/>
</dbReference>
<dbReference type="AlphaFoldDB" id="A0A8J2ZCF2"/>
<name>A0A8J2ZCF2_9PROT</name>
<gene>
    <name evidence="1" type="ORF">GCM10010964_25890</name>
</gene>